<dbReference type="RefSeq" id="WP_018594234.1">
    <property type="nucleotide sequence ID" value="NZ_AP031416.1"/>
</dbReference>
<keyword evidence="2" id="KW-0812">Transmembrane</keyword>
<dbReference type="GeneID" id="75054498"/>
<dbReference type="EMBL" id="CP039126">
    <property type="protein sequence ID" value="QMW80086.1"/>
    <property type="molecule type" value="Genomic_DNA"/>
</dbReference>
<evidence type="ECO:0000256" key="2">
    <source>
        <dbReference type="SAM" id="Phobius"/>
    </source>
</evidence>
<evidence type="ECO:0000256" key="3">
    <source>
        <dbReference type="SAM" id="SignalP"/>
    </source>
</evidence>
<name>A0A7G5MZP3_9FIRM</name>
<organism evidence="4 5">
    <name type="scientific">Blautia producta</name>
    <dbReference type="NCBI Taxonomy" id="33035"/>
    <lineage>
        <taxon>Bacteria</taxon>
        <taxon>Bacillati</taxon>
        <taxon>Bacillota</taxon>
        <taxon>Clostridia</taxon>
        <taxon>Lachnospirales</taxon>
        <taxon>Lachnospiraceae</taxon>
        <taxon>Blautia</taxon>
    </lineage>
</organism>
<evidence type="ECO:0000313" key="4">
    <source>
        <dbReference type="EMBL" id="QMW80086.1"/>
    </source>
</evidence>
<sequence length="244" mass="26252">MKKRMMAAAGLLALMLIPCPVSVNAAENPKIFMKVQDYKKEDKTLQVNCMMENGEDVTNGKLRVYYEAEKITLVSDETGEALSEGMLEVNDCLTGNKEEGEMVLAFASAQAVAADGSLLDMEFELKEGVKEGDKITFEVKAEKLAGDQGDHETSTPKIIYTVGGEQAEEGQDKDNQDKDTNKNNDKKTPSGNDKKGSSSKKGSGVKTGDESPVGLYLALGAGAAAVLLGSKIMLTKKRKDKESK</sequence>
<keyword evidence="2" id="KW-0472">Membrane</keyword>
<feature type="transmembrane region" description="Helical" evidence="2">
    <location>
        <begin position="213"/>
        <end position="234"/>
    </location>
</feature>
<protein>
    <submittedName>
        <fullName evidence="4">Sortase B protein-sorting domain-containing protein</fullName>
    </submittedName>
</protein>
<dbReference type="Proteomes" id="UP000515789">
    <property type="component" value="Chromosome"/>
</dbReference>
<gene>
    <name evidence="4" type="ORF">E5259_22250</name>
</gene>
<evidence type="ECO:0000256" key="1">
    <source>
        <dbReference type="SAM" id="MobiDB-lite"/>
    </source>
</evidence>
<proteinExistence type="predicted"/>
<keyword evidence="2" id="KW-1133">Transmembrane helix</keyword>
<evidence type="ECO:0000313" key="5">
    <source>
        <dbReference type="Proteomes" id="UP000515789"/>
    </source>
</evidence>
<feature type="chain" id="PRO_5028966328" evidence="3">
    <location>
        <begin position="26"/>
        <end position="244"/>
    </location>
</feature>
<keyword evidence="3" id="KW-0732">Signal</keyword>
<dbReference type="AlphaFoldDB" id="A0A7G5MZP3"/>
<accession>A0A7G5MZP3</accession>
<dbReference type="Gene3D" id="2.60.40.680">
    <property type="match status" value="1"/>
</dbReference>
<dbReference type="InterPro" id="IPR017502">
    <property type="entry name" value="Sortase_SrtB_target"/>
</dbReference>
<feature type="compositionally biased region" description="Basic and acidic residues" evidence="1">
    <location>
        <begin position="170"/>
        <end position="196"/>
    </location>
</feature>
<dbReference type="NCBIfam" id="TIGR03063">
    <property type="entry name" value="srtB_target"/>
    <property type="match status" value="1"/>
</dbReference>
<feature type="signal peptide" evidence="3">
    <location>
        <begin position="1"/>
        <end position="25"/>
    </location>
</feature>
<reference evidence="4 5" key="1">
    <citation type="submission" date="2019-04" db="EMBL/GenBank/DDBJ databases">
        <authorList>
            <person name="Schori C."/>
            <person name="Ahrens C."/>
        </authorList>
    </citation>
    <scope>NUCLEOTIDE SEQUENCE [LARGE SCALE GENOMIC DNA]</scope>
    <source>
        <strain evidence="4 5">DSM 2950</strain>
    </source>
</reference>
<feature type="region of interest" description="Disordered" evidence="1">
    <location>
        <begin position="162"/>
        <end position="212"/>
    </location>
</feature>